<keyword evidence="3" id="KW-0813">Transport</keyword>
<dbReference type="GO" id="GO:0016887">
    <property type="term" value="F:ATP hydrolysis activity"/>
    <property type="evidence" value="ECO:0007669"/>
    <property type="project" value="InterPro"/>
</dbReference>
<evidence type="ECO:0000313" key="11">
    <source>
        <dbReference type="Proteomes" id="UP001149607"/>
    </source>
</evidence>
<keyword evidence="6 9" id="KW-0067">ATP-binding</keyword>
<protein>
    <submittedName>
        <fullName evidence="9">Dipeptide ABC transporter ATP-binding protein</fullName>
    </submittedName>
</protein>
<reference evidence="9" key="1">
    <citation type="submission" date="2022-10" db="EMBL/GenBank/DDBJ databases">
        <authorList>
            <person name="Boutroux M."/>
        </authorList>
    </citation>
    <scope>NUCLEOTIDE SEQUENCE</scope>
    <source>
        <strain evidence="9">51.81</strain>
    </source>
</reference>
<dbReference type="Gene3D" id="3.40.50.300">
    <property type="entry name" value="P-loop containing nucleotide triphosphate hydrolases"/>
    <property type="match status" value="2"/>
</dbReference>
<dbReference type="AlphaFoldDB" id="A0A9X4ICR4"/>
<dbReference type="NCBIfam" id="NF008453">
    <property type="entry name" value="PRK11308.1"/>
    <property type="match status" value="2"/>
</dbReference>
<evidence type="ECO:0000256" key="3">
    <source>
        <dbReference type="ARBA" id="ARBA00022448"/>
    </source>
</evidence>
<evidence type="ECO:0000313" key="10">
    <source>
        <dbReference type="EMBL" id="WWY04144.1"/>
    </source>
</evidence>
<dbReference type="InterPro" id="IPR017871">
    <property type="entry name" value="ABC_transporter-like_CS"/>
</dbReference>
<dbReference type="InterPro" id="IPR003439">
    <property type="entry name" value="ABC_transporter-like_ATP-bd"/>
</dbReference>
<dbReference type="PANTHER" id="PTHR43297:SF2">
    <property type="entry name" value="DIPEPTIDE TRANSPORT ATP-BINDING PROTEIN DPPD"/>
    <property type="match status" value="1"/>
</dbReference>
<dbReference type="PROSITE" id="PS50893">
    <property type="entry name" value="ABC_TRANSPORTER_2"/>
    <property type="match status" value="2"/>
</dbReference>
<keyword evidence="11" id="KW-1185">Reference proteome</keyword>
<keyword evidence="7" id="KW-0472">Membrane</keyword>
<dbReference type="Pfam" id="PF08352">
    <property type="entry name" value="oligo_HPY"/>
    <property type="match status" value="2"/>
</dbReference>
<keyword evidence="4" id="KW-1003">Cell membrane</keyword>
<dbReference type="InterPro" id="IPR027417">
    <property type="entry name" value="P-loop_NTPase"/>
</dbReference>
<dbReference type="SMART" id="SM00382">
    <property type="entry name" value="AAA"/>
    <property type="match status" value="2"/>
</dbReference>
<dbReference type="PROSITE" id="PS00211">
    <property type="entry name" value="ABC_TRANSPORTER_1"/>
    <property type="match status" value="2"/>
</dbReference>
<organism evidence="9">
    <name type="scientific">Neisseria leonii</name>
    <dbReference type="NCBI Taxonomy" id="2995413"/>
    <lineage>
        <taxon>Bacteria</taxon>
        <taxon>Pseudomonadati</taxon>
        <taxon>Pseudomonadota</taxon>
        <taxon>Betaproteobacteria</taxon>
        <taxon>Neisseriales</taxon>
        <taxon>Neisseriaceae</taxon>
        <taxon>Neisseria</taxon>
    </lineage>
</organism>
<dbReference type="CDD" id="cd03257">
    <property type="entry name" value="ABC_NikE_OppD_transporters"/>
    <property type="match status" value="2"/>
</dbReference>
<evidence type="ECO:0000256" key="6">
    <source>
        <dbReference type="ARBA" id="ARBA00022840"/>
    </source>
</evidence>
<dbReference type="Proteomes" id="UP001149607">
    <property type="component" value="Chromosome"/>
</dbReference>
<name>A0A9X4ICR4_9NEIS</name>
<dbReference type="NCBIfam" id="NF007739">
    <property type="entry name" value="PRK10419.1"/>
    <property type="match status" value="2"/>
</dbReference>
<dbReference type="InterPro" id="IPR013563">
    <property type="entry name" value="Oligopep_ABC_C"/>
</dbReference>
<evidence type="ECO:0000256" key="5">
    <source>
        <dbReference type="ARBA" id="ARBA00022741"/>
    </source>
</evidence>
<evidence type="ECO:0000259" key="8">
    <source>
        <dbReference type="PROSITE" id="PS50893"/>
    </source>
</evidence>
<evidence type="ECO:0000256" key="1">
    <source>
        <dbReference type="ARBA" id="ARBA00004417"/>
    </source>
</evidence>
<accession>A0A9X4ICR4</accession>
<dbReference type="PANTHER" id="PTHR43297">
    <property type="entry name" value="OLIGOPEPTIDE TRANSPORT ATP-BINDING PROTEIN APPD"/>
    <property type="match status" value="1"/>
</dbReference>
<dbReference type="EMBL" id="JAPQFL010000001">
    <property type="protein sequence ID" value="MDD9326906.1"/>
    <property type="molecule type" value="Genomic_DNA"/>
</dbReference>
<feature type="domain" description="ABC transporter" evidence="8">
    <location>
        <begin position="270"/>
        <end position="511"/>
    </location>
</feature>
<dbReference type="GO" id="GO:0005886">
    <property type="term" value="C:plasma membrane"/>
    <property type="evidence" value="ECO:0007669"/>
    <property type="project" value="UniProtKB-SubCell"/>
</dbReference>
<dbReference type="InterPro" id="IPR003593">
    <property type="entry name" value="AAA+_ATPase"/>
</dbReference>
<feature type="domain" description="ABC transporter" evidence="8">
    <location>
        <begin position="6"/>
        <end position="250"/>
    </location>
</feature>
<evidence type="ECO:0000256" key="2">
    <source>
        <dbReference type="ARBA" id="ARBA00005417"/>
    </source>
</evidence>
<dbReference type="GO" id="GO:0005524">
    <property type="term" value="F:ATP binding"/>
    <property type="evidence" value="ECO:0007669"/>
    <property type="project" value="UniProtKB-KW"/>
</dbReference>
<dbReference type="EMBL" id="CP146598">
    <property type="protein sequence ID" value="WWY04144.1"/>
    <property type="molecule type" value="Genomic_DNA"/>
</dbReference>
<keyword evidence="5" id="KW-0547">Nucleotide-binding</keyword>
<gene>
    <name evidence="9" type="ORF">ORY91_000278</name>
    <name evidence="10" type="ORF">V9W64_00765</name>
</gene>
<evidence type="ECO:0000256" key="4">
    <source>
        <dbReference type="ARBA" id="ARBA00022475"/>
    </source>
</evidence>
<evidence type="ECO:0000256" key="7">
    <source>
        <dbReference type="ARBA" id="ARBA00023136"/>
    </source>
</evidence>
<reference evidence="10" key="2">
    <citation type="submission" date="2024-02" db="EMBL/GenBank/DDBJ databases">
        <title>Neisseria leonii sp. nov.</title>
        <authorList>
            <person name="Boutroux M."/>
            <person name="Favre-Rochex S."/>
            <person name="Gorgette O."/>
            <person name="Touak G."/>
            <person name="Muhle E."/>
            <person name="Chesneau O."/>
            <person name="Clermont D."/>
            <person name="Rahi P."/>
        </authorList>
    </citation>
    <scope>NUCLEOTIDE SEQUENCE</scope>
    <source>
        <strain evidence="10">51.81</strain>
    </source>
</reference>
<dbReference type="SUPFAM" id="SSF52540">
    <property type="entry name" value="P-loop containing nucleoside triphosphate hydrolases"/>
    <property type="match status" value="2"/>
</dbReference>
<comment type="subcellular location">
    <subcellularLocation>
        <location evidence="1">Cell inner membrane</location>
        <topology evidence="1">Peripheral membrane protein</topology>
    </subcellularLocation>
</comment>
<sequence length="516" mass="56681">MLMAILTIENLNAAFDGKPVLHDISLSLPAGRKMALVGESGSGKTVLAQSIMRLNPAVSLNGTLRFDGTDILALGPRALQSLRGRRIGMVFQEPMSALNPVMRVGRQIAEVLTLHLGLDKKQAWHTAVAWLDKTGLHDAGQKAHAYPFQLSGGERQRAMIAMAVAAEPQLLIADEPTTALDASVRIQILDLLERLQAERQMALLYITHDLNLVRRFADDVAVMRQGSIVEQGRMQDVFSRPRHAYTRLLIDTVPQRLAQAVPETATPPVLAAENLSVAVSEKQGWFARRQKTLLHPLSFGLAAGQTLGIIGGSGSGKTTLAKALLRLMRAQGRLKIRGRDWDGSARRRIQMVFQDPFGAFNPRMTVLQIVAEGLTVYEPGLPRKEVEIRVRQMLQKVGLPDDILARYPHQFSGGQRQRLAIARALIVRPDVLVLDEPTSALDVQRQHQILTLLAGLQQTEGTAYILISHDLAVIRALAHRVMVLHNGRVVEEGDCGTVFAAPNHAYTKKLLSHDAP</sequence>
<dbReference type="Pfam" id="PF00005">
    <property type="entry name" value="ABC_tran"/>
    <property type="match status" value="2"/>
</dbReference>
<comment type="similarity">
    <text evidence="2">Belongs to the ABC transporter superfamily.</text>
</comment>
<dbReference type="GO" id="GO:0015833">
    <property type="term" value="P:peptide transport"/>
    <property type="evidence" value="ECO:0007669"/>
    <property type="project" value="InterPro"/>
</dbReference>
<proteinExistence type="inferred from homology"/>
<evidence type="ECO:0000313" key="9">
    <source>
        <dbReference type="EMBL" id="MDD9326906.1"/>
    </source>
</evidence>
<dbReference type="InterPro" id="IPR050388">
    <property type="entry name" value="ABC_Ni/Peptide_Import"/>
</dbReference>